<dbReference type="EMBL" id="JAUSVX010000040">
    <property type="protein sequence ID" value="MDQ0475453.1"/>
    <property type="molecule type" value="Genomic_DNA"/>
</dbReference>
<name>A0ABU0JPZ9_9HYPH</name>
<comment type="caution">
    <text evidence="3">The sequence shown here is derived from an EMBL/GenBank/DDBJ whole genome shotgun (WGS) entry which is preliminary data.</text>
</comment>
<sequence length="328" mass="35747">MAIVGSKVLLLALCGSALAAGAARAADFDGDVLRGTDTAWTSDTSVEVGLRAWYSTGKLAKKLYTQPAYGRQLLSRLTYDGLDAYGGEAYGRVEQDDYFLKGYVGLGRIGSGSLRDEDFEPFISPYSSTDSKQKDGTLNYVSADFGYNLIKEPTYKIGIFAGVHYLDEKVNAYGCTQTATNPDVCAPGDVLSGVLAITEQARWTSARVGVNAEVLLFDRLRLGLDAAWVPYTSFSGVDHHWLRTDIKTDIQENGDGRNGVQLEATAAYQLTDDWSIGAGVRYWRMTADADAKFGVPVSSTTYAYVKEPETFVTERFGAFLQSSYKFGL</sequence>
<keyword evidence="4" id="KW-1185">Reference proteome</keyword>
<evidence type="ECO:0000313" key="3">
    <source>
        <dbReference type="EMBL" id="MDQ0475453.1"/>
    </source>
</evidence>
<feature type="domain" description="Protochlamydia outer membrane protein" evidence="2">
    <location>
        <begin position="62"/>
        <end position="288"/>
    </location>
</feature>
<accession>A0ABU0JPZ9</accession>
<feature type="chain" id="PRO_5046864299" description="Protochlamydia outer membrane protein domain-containing protein" evidence="1">
    <location>
        <begin position="26"/>
        <end position="328"/>
    </location>
</feature>
<dbReference type="Pfam" id="PF17251">
    <property type="entry name" value="Pom"/>
    <property type="match status" value="1"/>
</dbReference>
<evidence type="ECO:0000256" key="1">
    <source>
        <dbReference type="SAM" id="SignalP"/>
    </source>
</evidence>
<protein>
    <recommendedName>
        <fullName evidence="2">Protochlamydia outer membrane protein domain-containing protein</fullName>
    </recommendedName>
</protein>
<dbReference type="InterPro" id="IPR035163">
    <property type="entry name" value="Pom"/>
</dbReference>
<gene>
    <name evidence="3" type="ORF">QO011_008498</name>
</gene>
<dbReference type="RefSeq" id="WP_307286706.1">
    <property type="nucleotide sequence ID" value="NZ_JAUSVX010000040.1"/>
</dbReference>
<dbReference type="InterPro" id="IPR053724">
    <property type="entry name" value="OMP_A26_sf"/>
</dbReference>
<organism evidence="3 4">
    <name type="scientific">Labrys wisconsinensis</name>
    <dbReference type="NCBI Taxonomy" id="425677"/>
    <lineage>
        <taxon>Bacteria</taxon>
        <taxon>Pseudomonadati</taxon>
        <taxon>Pseudomonadota</taxon>
        <taxon>Alphaproteobacteria</taxon>
        <taxon>Hyphomicrobiales</taxon>
        <taxon>Xanthobacteraceae</taxon>
        <taxon>Labrys</taxon>
    </lineage>
</organism>
<evidence type="ECO:0000313" key="4">
    <source>
        <dbReference type="Proteomes" id="UP001242480"/>
    </source>
</evidence>
<keyword evidence="1" id="KW-0732">Signal</keyword>
<feature type="signal peptide" evidence="1">
    <location>
        <begin position="1"/>
        <end position="25"/>
    </location>
</feature>
<proteinExistence type="predicted"/>
<reference evidence="3 4" key="1">
    <citation type="submission" date="2023-07" db="EMBL/GenBank/DDBJ databases">
        <title>Genomic Encyclopedia of Type Strains, Phase IV (KMG-IV): sequencing the most valuable type-strain genomes for metagenomic binning, comparative biology and taxonomic classification.</title>
        <authorList>
            <person name="Goeker M."/>
        </authorList>
    </citation>
    <scope>NUCLEOTIDE SEQUENCE [LARGE SCALE GENOMIC DNA]</scope>
    <source>
        <strain evidence="3 4">DSM 19619</strain>
    </source>
</reference>
<evidence type="ECO:0000259" key="2">
    <source>
        <dbReference type="Pfam" id="PF17251"/>
    </source>
</evidence>
<dbReference type="InterPro" id="IPR020080">
    <property type="entry name" value="OM_adhesin/peptidase_omptin"/>
</dbReference>
<dbReference type="SUPFAM" id="SSF69917">
    <property type="entry name" value="OMPT-like"/>
    <property type="match status" value="1"/>
</dbReference>
<dbReference type="Gene3D" id="2.40.128.90">
    <property type="entry name" value="OMPT-like"/>
    <property type="match status" value="1"/>
</dbReference>
<dbReference type="Proteomes" id="UP001242480">
    <property type="component" value="Unassembled WGS sequence"/>
</dbReference>